<name>A0ABR1CUP3_NECAM</name>
<evidence type="ECO:0000313" key="1">
    <source>
        <dbReference type="EMBL" id="KAK6742044.1"/>
    </source>
</evidence>
<organism evidence="1 2">
    <name type="scientific">Necator americanus</name>
    <name type="common">Human hookworm</name>
    <dbReference type="NCBI Taxonomy" id="51031"/>
    <lineage>
        <taxon>Eukaryota</taxon>
        <taxon>Metazoa</taxon>
        <taxon>Ecdysozoa</taxon>
        <taxon>Nematoda</taxon>
        <taxon>Chromadorea</taxon>
        <taxon>Rhabditida</taxon>
        <taxon>Rhabditina</taxon>
        <taxon>Rhabditomorpha</taxon>
        <taxon>Strongyloidea</taxon>
        <taxon>Ancylostomatidae</taxon>
        <taxon>Bunostominae</taxon>
        <taxon>Necator</taxon>
    </lineage>
</organism>
<accession>A0ABR1CUP3</accession>
<comment type="caution">
    <text evidence="1">The sequence shown here is derived from an EMBL/GenBank/DDBJ whole genome shotgun (WGS) entry which is preliminary data.</text>
</comment>
<reference evidence="1 2" key="1">
    <citation type="submission" date="2023-08" db="EMBL/GenBank/DDBJ databases">
        <title>A Necator americanus chromosomal reference genome.</title>
        <authorList>
            <person name="Ilik V."/>
            <person name="Petrzelkova K.J."/>
            <person name="Pardy F."/>
            <person name="Fuh T."/>
            <person name="Niatou-Singa F.S."/>
            <person name="Gouil Q."/>
            <person name="Baker L."/>
            <person name="Ritchie M.E."/>
            <person name="Jex A.R."/>
            <person name="Gazzola D."/>
            <person name="Li H."/>
            <person name="Toshio Fujiwara R."/>
            <person name="Zhan B."/>
            <person name="Aroian R.V."/>
            <person name="Pafco B."/>
            <person name="Schwarz E.M."/>
        </authorList>
    </citation>
    <scope>NUCLEOTIDE SEQUENCE [LARGE SCALE GENOMIC DNA]</scope>
    <source>
        <strain evidence="1 2">Aroian</strain>
        <tissue evidence="1">Whole animal</tissue>
    </source>
</reference>
<proteinExistence type="predicted"/>
<dbReference type="Proteomes" id="UP001303046">
    <property type="component" value="Unassembled WGS sequence"/>
</dbReference>
<protein>
    <submittedName>
        <fullName evidence="1">Uncharacterized protein</fullName>
    </submittedName>
</protein>
<keyword evidence="2" id="KW-1185">Reference proteome</keyword>
<gene>
    <name evidence="1" type="primary">Necator_chrIII.g10498</name>
    <name evidence="1" type="ORF">RB195_009733</name>
</gene>
<sequence>MNGTTTTTPNNSSPLWEIAGGEKGWMRSANRNLKLWRKVKGDQHKLLQLFRFYIEEAVLLPAGNEMDANYPSLSTSQN</sequence>
<dbReference type="EMBL" id="JAVFWL010000003">
    <property type="protein sequence ID" value="KAK6742044.1"/>
    <property type="molecule type" value="Genomic_DNA"/>
</dbReference>
<evidence type="ECO:0000313" key="2">
    <source>
        <dbReference type="Proteomes" id="UP001303046"/>
    </source>
</evidence>